<evidence type="ECO:0000313" key="3">
    <source>
        <dbReference type="Proteomes" id="UP001195483"/>
    </source>
</evidence>
<reference evidence="2" key="3">
    <citation type="submission" date="2023-05" db="EMBL/GenBank/DDBJ databases">
        <authorList>
            <person name="Smith C.H."/>
        </authorList>
    </citation>
    <scope>NUCLEOTIDE SEQUENCE</scope>
    <source>
        <strain evidence="2">CHS0354</strain>
        <tissue evidence="2">Mantle</tissue>
    </source>
</reference>
<reference evidence="2" key="1">
    <citation type="journal article" date="2021" name="Genome Biol. Evol.">
        <title>A High-Quality Reference Genome for a Parasitic Bivalve with Doubly Uniparental Inheritance (Bivalvia: Unionida).</title>
        <authorList>
            <person name="Smith C.H."/>
        </authorList>
    </citation>
    <scope>NUCLEOTIDE SEQUENCE</scope>
    <source>
        <strain evidence="2">CHS0354</strain>
    </source>
</reference>
<dbReference type="Proteomes" id="UP001195483">
    <property type="component" value="Unassembled WGS sequence"/>
</dbReference>
<accession>A0AAE0SD25</accession>
<comment type="caution">
    <text evidence="2">The sequence shown here is derived from an EMBL/GenBank/DDBJ whole genome shotgun (WGS) entry which is preliminary data.</text>
</comment>
<dbReference type="AlphaFoldDB" id="A0AAE0SD25"/>
<feature type="compositionally biased region" description="Basic and acidic residues" evidence="1">
    <location>
        <begin position="1"/>
        <end position="18"/>
    </location>
</feature>
<evidence type="ECO:0000313" key="2">
    <source>
        <dbReference type="EMBL" id="KAK3589459.1"/>
    </source>
</evidence>
<protein>
    <submittedName>
        <fullName evidence="2">Uncharacterized protein</fullName>
    </submittedName>
</protein>
<keyword evidence="3" id="KW-1185">Reference proteome</keyword>
<evidence type="ECO:0000256" key="1">
    <source>
        <dbReference type="SAM" id="MobiDB-lite"/>
    </source>
</evidence>
<name>A0AAE0SD25_9BIVA</name>
<gene>
    <name evidence="2" type="ORF">CHS0354_030580</name>
</gene>
<sequence>MKEAGNRHVNRESSESSSKDSLSTRFIPPEIMPSPKLPPTTITTIITTSTTTVSKSTQQASKPEGG</sequence>
<reference evidence="2" key="2">
    <citation type="journal article" date="2021" name="Genome Biol. Evol.">
        <title>Developing a high-quality reference genome for a parasitic bivalve with doubly uniparental inheritance (Bivalvia: Unionida).</title>
        <authorList>
            <person name="Smith C.H."/>
        </authorList>
    </citation>
    <scope>NUCLEOTIDE SEQUENCE</scope>
    <source>
        <strain evidence="2">CHS0354</strain>
        <tissue evidence="2">Mantle</tissue>
    </source>
</reference>
<feature type="region of interest" description="Disordered" evidence="1">
    <location>
        <begin position="1"/>
        <end position="41"/>
    </location>
</feature>
<proteinExistence type="predicted"/>
<organism evidence="2 3">
    <name type="scientific">Potamilus streckersoni</name>
    <dbReference type="NCBI Taxonomy" id="2493646"/>
    <lineage>
        <taxon>Eukaryota</taxon>
        <taxon>Metazoa</taxon>
        <taxon>Spiralia</taxon>
        <taxon>Lophotrochozoa</taxon>
        <taxon>Mollusca</taxon>
        <taxon>Bivalvia</taxon>
        <taxon>Autobranchia</taxon>
        <taxon>Heteroconchia</taxon>
        <taxon>Palaeoheterodonta</taxon>
        <taxon>Unionida</taxon>
        <taxon>Unionoidea</taxon>
        <taxon>Unionidae</taxon>
        <taxon>Ambleminae</taxon>
        <taxon>Lampsilini</taxon>
        <taxon>Potamilus</taxon>
    </lineage>
</organism>
<dbReference type="EMBL" id="JAEAOA010001816">
    <property type="protein sequence ID" value="KAK3589459.1"/>
    <property type="molecule type" value="Genomic_DNA"/>
</dbReference>